<accession>A0A7S1BXJ7</accession>
<sequence length="845" mass="95725">MLVNYARFGMLRRYKKKTSKLGVIEGANKKNEDMQYTGERVELSSFRPIRSTFACLLLMLVFFAVNSSGIFFWSWVEVSQLYRMQEPIKVEENLKGSIYSEANIVNEAIEVEVEAEIGNPIYSEAIKRFQGGAKRDILGEIKEEASVRAANNMKRSEEAPEEGWFSTGTHGAKIRLVEDYNDVQNFKIKLPVISLGLIGTGTSLFGGYFHCGGYSVSHGRCLQKWHHPTFSCGSCINRNFETGMHLFNNCGIYDVWAQIGSTEAQKSVIYIPQVDQLREIVSYYPGSTFVLTSRSNSSEWAAKMMMDREMVKAFGLDSSDPNLQQELINFYENHERLVKQVVGDELVHIVTDSAHVGEQMEKIFGIKRECWGGKINQDDALGKLPGYFSTSSNGKNKIRRKGENEEIFGNQLVQQTPIINLGLLETHSELLFDYFYVNGYSVSHTMCSEKWFQKSFECGKCIQNEQHMLSGKCGIYDVWAQLGYYTKGTITDGKNTMSVFFPQVENLHEIVQKNSDATFILTTIDKWKWADTIMKSYSLFHIYQDSNLLRYLSITRETLANLHSNHERTVRNTVGDKLIILNMDSPAPSNDLEEHFGIDSKNFVSTHHKGELTPQSSFSISSGGIRSRVEVTDTLPPPSKLKLPTPVISMGFPKTGTTSLFAYFHCGRHASSHYRCSEGVGRFHCGNCIQWNIEHGNPILHGCGNFDVWAEINVSNTLNKIPTLFLPQVEHLDLIHRDYPNATFVLTNRNPKTWVESVIKWHQLHDIFIKSNITGLPSGSGKTVKELRNFFVGHHKRIQNFVHEHPSHTLVEINIDSKKAGIQLEEAFGVNAQCWGQSNKNNADP</sequence>
<dbReference type="SUPFAM" id="SSF52540">
    <property type="entry name" value="P-loop containing nucleoside triphosphate hydrolases"/>
    <property type="match status" value="1"/>
</dbReference>
<dbReference type="PANTHER" id="PTHR36978">
    <property type="entry name" value="P-LOOP CONTAINING NUCLEOTIDE TRIPHOSPHATE HYDROLASE"/>
    <property type="match status" value="1"/>
</dbReference>
<name>A0A7S1BXJ7_9STRA</name>
<evidence type="ECO:0008006" key="3">
    <source>
        <dbReference type="Google" id="ProtNLM"/>
    </source>
</evidence>
<keyword evidence="1" id="KW-0812">Transmembrane</keyword>
<keyword evidence="1" id="KW-0472">Membrane</keyword>
<protein>
    <recommendedName>
        <fullName evidence="3">Sulfotransferase domain-containing protein</fullName>
    </recommendedName>
</protein>
<evidence type="ECO:0000256" key="1">
    <source>
        <dbReference type="SAM" id="Phobius"/>
    </source>
</evidence>
<dbReference type="InterPro" id="IPR027417">
    <property type="entry name" value="P-loop_NTPase"/>
</dbReference>
<proteinExistence type="predicted"/>
<dbReference type="Gene3D" id="3.40.50.300">
    <property type="entry name" value="P-loop containing nucleotide triphosphate hydrolases"/>
    <property type="match status" value="2"/>
</dbReference>
<keyword evidence="1" id="KW-1133">Transmembrane helix</keyword>
<dbReference type="PANTHER" id="PTHR36978:SF4">
    <property type="entry name" value="P-LOOP CONTAINING NUCLEOSIDE TRIPHOSPHATE HYDROLASE PROTEIN"/>
    <property type="match status" value="1"/>
</dbReference>
<dbReference type="AlphaFoldDB" id="A0A7S1BXJ7"/>
<evidence type="ECO:0000313" key="2">
    <source>
        <dbReference type="EMBL" id="CAD8899798.1"/>
    </source>
</evidence>
<dbReference type="EMBL" id="HBFR01037085">
    <property type="protein sequence ID" value="CAD8899798.1"/>
    <property type="molecule type" value="Transcribed_RNA"/>
</dbReference>
<organism evidence="2">
    <name type="scientific">Corethron hystrix</name>
    <dbReference type="NCBI Taxonomy" id="216773"/>
    <lineage>
        <taxon>Eukaryota</taxon>
        <taxon>Sar</taxon>
        <taxon>Stramenopiles</taxon>
        <taxon>Ochrophyta</taxon>
        <taxon>Bacillariophyta</taxon>
        <taxon>Coscinodiscophyceae</taxon>
        <taxon>Corethrophycidae</taxon>
        <taxon>Corethrales</taxon>
        <taxon>Corethraceae</taxon>
        <taxon>Corethron</taxon>
    </lineage>
</organism>
<gene>
    <name evidence="2" type="ORF">CHYS00102_LOCUS27014</name>
</gene>
<feature type="transmembrane region" description="Helical" evidence="1">
    <location>
        <begin position="53"/>
        <end position="76"/>
    </location>
</feature>
<reference evidence="2" key="1">
    <citation type="submission" date="2021-01" db="EMBL/GenBank/DDBJ databases">
        <authorList>
            <person name="Corre E."/>
            <person name="Pelletier E."/>
            <person name="Niang G."/>
            <person name="Scheremetjew M."/>
            <person name="Finn R."/>
            <person name="Kale V."/>
            <person name="Holt S."/>
            <person name="Cochrane G."/>
            <person name="Meng A."/>
            <person name="Brown T."/>
            <person name="Cohen L."/>
        </authorList>
    </citation>
    <scope>NUCLEOTIDE SEQUENCE</scope>
    <source>
        <strain evidence="2">308</strain>
    </source>
</reference>